<dbReference type="Proteomes" id="UP000028837">
    <property type="component" value="Unassembled WGS sequence"/>
</dbReference>
<gene>
    <name evidence="1" type="ORF">TGDOM2_272300</name>
</gene>
<comment type="caution">
    <text evidence="1">The sequence shown here is derived from an EMBL/GenBank/DDBJ whole genome shotgun (WGS) entry which is preliminary data.</text>
</comment>
<evidence type="ECO:0000313" key="1">
    <source>
        <dbReference type="EMBL" id="KFG43262.1"/>
    </source>
</evidence>
<evidence type="ECO:0000313" key="2">
    <source>
        <dbReference type="Proteomes" id="UP000028837"/>
    </source>
</evidence>
<sequence>MKVCMLRLRMPPAYFNGAFCSSVCAEKSTQPTSACLCFVFFVYSTPGDRFRFLNVSPSTHMLLNLEELFVFSQQAPGSRKSVALHSPSIERAATRNLERYCGSGQSRRKGTFKVVSSEKTSKEGSVSFLSTSACTCACFFITAVEGIFFQKRGTRVKGELHCLAAHRTMASRLEKNLLFVGRH</sequence>
<dbReference type="AlphaFoldDB" id="A0A086KFU4"/>
<organism evidence="1 2">
    <name type="scientific">Toxoplasma gondii GAB2-2007-GAL-DOM2</name>
    <dbReference type="NCBI Taxonomy" id="1130820"/>
    <lineage>
        <taxon>Eukaryota</taxon>
        <taxon>Sar</taxon>
        <taxon>Alveolata</taxon>
        <taxon>Apicomplexa</taxon>
        <taxon>Conoidasida</taxon>
        <taxon>Coccidia</taxon>
        <taxon>Eucoccidiorida</taxon>
        <taxon>Eimeriorina</taxon>
        <taxon>Sarcocystidae</taxon>
        <taxon>Toxoplasma</taxon>
    </lineage>
</organism>
<proteinExistence type="predicted"/>
<dbReference type="VEuPathDB" id="ToxoDB:TGDOM2_272300"/>
<protein>
    <submittedName>
        <fullName evidence="1">Uncharacterized protein</fullName>
    </submittedName>
</protein>
<reference evidence="1 2" key="1">
    <citation type="submission" date="2014-02" db="EMBL/GenBank/DDBJ databases">
        <authorList>
            <person name="Sibley D."/>
            <person name="Venepally P."/>
            <person name="Karamycheva S."/>
            <person name="Hadjithomas M."/>
            <person name="Khan A."/>
            <person name="Brunk B."/>
            <person name="Roos D."/>
            <person name="Caler E."/>
            <person name="Lorenzi H."/>
        </authorList>
    </citation>
    <scope>NUCLEOTIDE SEQUENCE [LARGE SCALE GENOMIC DNA]</scope>
    <source>
        <strain evidence="1 2">GAB2-2007-GAL-DOM2</strain>
    </source>
</reference>
<accession>A0A086KFU4</accession>
<dbReference type="EMBL" id="AHZU02000537">
    <property type="protein sequence ID" value="KFG43262.1"/>
    <property type="molecule type" value="Genomic_DNA"/>
</dbReference>
<name>A0A086KFU4_TOXGO</name>